<keyword evidence="3" id="KW-1185">Reference proteome</keyword>
<dbReference type="PANTHER" id="PTHR19871:SF14">
    <property type="entry name" value="DUF4062 DOMAIN-CONTAINING PROTEIN"/>
    <property type="match status" value="1"/>
</dbReference>
<proteinExistence type="predicted"/>
<organism evidence="2 3">
    <name type="scientific">Elysia marginata</name>
    <dbReference type="NCBI Taxonomy" id="1093978"/>
    <lineage>
        <taxon>Eukaryota</taxon>
        <taxon>Metazoa</taxon>
        <taxon>Spiralia</taxon>
        <taxon>Lophotrochozoa</taxon>
        <taxon>Mollusca</taxon>
        <taxon>Gastropoda</taxon>
        <taxon>Heterobranchia</taxon>
        <taxon>Euthyneura</taxon>
        <taxon>Panpulmonata</taxon>
        <taxon>Sacoglossa</taxon>
        <taxon>Placobranchoidea</taxon>
        <taxon>Plakobranchidae</taxon>
        <taxon>Elysia</taxon>
    </lineage>
</organism>
<accession>A0AAV4HYD0</accession>
<feature type="domain" description="DUF4062" evidence="1">
    <location>
        <begin position="20"/>
        <end position="89"/>
    </location>
</feature>
<sequence>MKVLSGSLEDLPPLSSKIVRIFTSSTFTDTTLERNNLMEKVYPRLKDYCREKHGLEFQVVDMRWGVRDEATDDHMTTRLCMQEIENCQRVSMGPNFIVSIA</sequence>
<dbReference type="Pfam" id="PF13271">
    <property type="entry name" value="DUF4062"/>
    <property type="match status" value="1"/>
</dbReference>
<name>A0AAV4HYD0_9GAST</name>
<evidence type="ECO:0000313" key="2">
    <source>
        <dbReference type="EMBL" id="GFS02974.1"/>
    </source>
</evidence>
<dbReference type="AlphaFoldDB" id="A0AAV4HYD0"/>
<protein>
    <submittedName>
        <fullName evidence="2">Leucine-rich repeat and WD repeat-containing protein</fullName>
    </submittedName>
</protein>
<dbReference type="InterPro" id="IPR052752">
    <property type="entry name" value="NACHT-WD_repeat"/>
</dbReference>
<dbReference type="InterPro" id="IPR025139">
    <property type="entry name" value="DUF4062"/>
</dbReference>
<dbReference type="EMBL" id="BMAT01009263">
    <property type="protein sequence ID" value="GFS02974.1"/>
    <property type="molecule type" value="Genomic_DNA"/>
</dbReference>
<reference evidence="2 3" key="1">
    <citation type="journal article" date="2021" name="Elife">
        <title>Chloroplast acquisition without the gene transfer in kleptoplastic sea slugs, Plakobranchus ocellatus.</title>
        <authorList>
            <person name="Maeda T."/>
            <person name="Takahashi S."/>
            <person name="Yoshida T."/>
            <person name="Shimamura S."/>
            <person name="Takaki Y."/>
            <person name="Nagai Y."/>
            <person name="Toyoda A."/>
            <person name="Suzuki Y."/>
            <person name="Arimoto A."/>
            <person name="Ishii H."/>
            <person name="Satoh N."/>
            <person name="Nishiyama T."/>
            <person name="Hasebe M."/>
            <person name="Maruyama T."/>
            <person name="Minagawa J."/>
            <person name="Obokata J."/>
            <person name="Shigenobu S."/>
        </authorList>
    </citation>
    <scope>NUCLEOTIDE SEQUENCE [LARGE SCALE GENOMIC DNA]</scope>
</reference>
<evidence type="ECO:0000313" key="3">
    <source>
        <dbReference type="Proteomes" id="UP000762676"/>
    </source>
</evidence>
<evidence type="ECO:0000259" key="1">
    <source>
        <dbReference type="Pfam" id="PF13271"/>
    </source>
</evidence>
<comment type="caution">
    <text evidence="2">The sequence shown here is derived from an EMBL/GenBank/DDBJ whole genome shotgun (WGS) entry which is preliminary data.</text>
</comment>
<gene>
    <name evidence="2" type="ORF">ElyMa_004621300</name>
</gene>
<dbReference type="PANTHER" id="PTHR19871">
    <property type="entry name" value="BETA TRANSDUCIN-RELATED PROTEIN"/>
    <property type="match status" value="1"/>
</dbReference>
<dbReference type="Proteomes" id="UP000762676">
    <property type="component" value="Unassembled WGS sequence"/>
</dbReference>